<feature type="transmembrane region" description="Helical" evidence="8">
    <location>
        <begin position="131"/>
        <end position="149"/>
    </location>
</feature>
<evidence type="ECO:0000256" key="3">
    <source>
        <dbReference type="ARBA" id="ARBA00005467"/>
    </source>
</evidence>
<accession>A0A1G4KHD2</accession>
<dbReference type="PANTHER" id="PTHR13019:SF7">
    <property type="entry name" value="GOLGI APPARATUS MEMBRANE PROTEIN TVP23"/>
    <property type="match status" value="1"/>
</dbReference>
<dbReference type="Pfam" id="PF05832">
    <property type="entry name" value="DUF846"/>
    <property type="match status" value="1"/>
</dbReference>
<name>A0A1G4KHD2_9SACH</name>
<keyword evidence="6 8" id="KW-1133">Transmembrane helix</keyword>
<evidence type="ECO:0000256" key="1">
    <source>
        <dbReference type="ARBA" id="ARBA00003246"/>
    </source>
</evidence>
<feature type="transmembrane region" description="Helical" evidence="8">
    <location>
        <begin position="107"/>
        <end position="125"/>
    </location>
</feature>
<comment type="subcellular location">
    <subcellularLocation>
        <location evidence="2 8">Golgi apparatus membrane</location>
        <topology evidence="2 8">Multi-pass membrane protein</topology>
    </subcellularLocation>
</comment>
<evidence type="ECO:0000256" key="6">
    <source>
        <dbReference type="ARBA" id="ARBA00022989"/>
    </source>
</evidence>
<keyword evidence="8" id="KW-0333">Golgi apparatus</keyword>
<dbReference type="GO" id="GO:0009306">
    <property type="term" value="P:protein secretion"/>
    <property type="evidence" value="ECO:0007669"/>
    <property type="project" value="TreeGrafter"/>
</dbReference>
<sequence>MDHARNFYQTILKSSHPLTLSFHIFGKAAPIVLYLIGSWFMSFTAHFIAVLLLLAVDFYITKNITGRKLVQLRWWYNSSGTDKETFTFESYKQYPPGSPINPIDSKLFWWSLYVAPGAWMLFGVFCVLQLRFLYLILVAIGVSLTGWNAQGFRSCGKWDPNQTPDQFASWMNFSGLPNFGGLTNFGNLMTVQNLFQRN</sequence>
<evidence type="ECO:0000256" key="4">
    <source>
        <dbReference type="ARBA" id="ARBA00013603"/>
    </source>
</evidence>
<keyword evidence="10" id="KW-1185">Reference proteome</keyword>
<reference evidence="10" key="1">
    <citation type="submission" date="2016-03" db="EMBL/GenBank/DDBJ databases">
        <authorList>
            <person name="Devillers H."/>
        </authorList>
    </citation>
    <scope>NUCLEOTIDE SEQUENCE [LARGE SCALE GENOMIC DNA]</scope>
</reference>
<evidence type="ECO:0000256" key="8">
    <source>
        <dbReference type="RuleBase" id="RU361206"/>
    </source>
</evidence>
<organism evidence="9 10">
    <name type="scientific">Lachancea mirantina</name>
    <dbReference type="NCBI Taxonomy" id="1230905"/>
    <lineage>
        <taxon>Eukaryota</taxon>
        <taxon>Fungi</taxon>
        <taxon>Dikarya</taxon>
        <taxon>Ascomycota</taxon>
        <taxon>Saccharomycotina</taxon>
        <taxon>Saccharomycetes</taxon>
        <taxon>Saccharomycetales</taxon>
        <taxon>Saccharomycetaceae</taxon>
        <taxon>Lachancea</taxon>
    </lineage>
</organism>
<dbReference type="OrthoDB" id="2151161at2759"/>
<evidence type="ECO:0000313" key="9">
    <source>
        <dbReference type="EMBL" id="SCV03898.1"/>
    </source>
</evidence>
<gene>
    <name evidence="9" type="ORF">LAMI_0H11826G</name>
</gene>
<feature type="transmembrane region" description="Helical" evidence="8">
    <location>
        <begin position="31"/>
        <end position="60"/>
    </location>
</feature>
<dbReference type="AlphaFoldDB" id="A0A1G4KHD2"/>
<evidence type="ECO:0000256" key="2">
    <source>
        <dbReference type="ARBA" id="ARBA00004653"/>
    </source>
</evidence>
<evidence type="ECO:0000313" key="10">
    <source>
        <dbReference type="Proteomes" id="UP000191024"/>
    </source>
</evidence>
<evidence type="ECO:0000256" key="5">
    <source>
        <dbReference type="ARBA" id="ARBA00022692"/>
    </source>
</evidence>
<comment type="similarity">
    <text evidence="3 8">Belongs to the TVP23 family.</text>
</comment>
<dbReference type="STRING" id="1230905.A0A1G4KHD2"/>
<dbReference type="PANTHER" id="PTHR13019">
    <property type="entry name" value="GOLGI APPARATUS MEMBRANE PROTEIN TVP23"/>
    <property type="match status" value="1"/>
</dbReference>
<dbReference type="InterPro" id="IPR008564">
    <property type="entry name" value="TVP23-like"/>
</dbReference>
<dbReference type="GO" id="GO:0000139">
    <property type="term" value="C:Golgi membrane"/>
    <property type="evidence" value="ECO:0007669"/>
    <property type="project" value="UniProtKB-SubCell"/>
</dbReference>
<dbReference type="EMBL" id="LT598468">
    <property type="protein sequence ID" value="SCV03898.1"/>
    <property type="molecule type" value="Genomic_DNA"/>
</dbReference>
<comment type="function">
    <text evidence="1 8">Golgi membrane protein involved in vesicular trafficking.</text>
</comment>
<proteinExistence type="inferred from homology"/>
<dbReference type="GO" id="GO:0016192">
    <property type="term" value="P:vesicle-mediated transport"/>
    <property type="evidence" value="ECO:0007669"/>
    <property type="project" value="TreeGrafter"/>
</dbReference>
<protein>
    <recommendedName>
        <fullName evidence="4 8">Golgi apparatus membrane protein TVP23</fullName>
    </recommendedName>
</protein>
<dbReference type="Proteomes" id="UP000191024">
    <property type="component" value="Chromosome H"/>
</dbReference>
<keyword evidence="5 8" id="KW-0812">Transmembrane</keyword>
<evidence type="ECO:0000256" key="7">
    <source>
        <dbReference type="ARBA" id="ARBA00023136"/>
    </source>
</evidence>
<keyword evidence="7 8" id="KW-0472">Membrane</keyword>